<keyword evidence="4" id="KW-0460">Magnesium</keyword>
<dbReference type="InterPro" id="IPR041492">
    <property type="entry name" value="HAD_2"/>
</dbReference>
<gene>
    <name evidence="5" type="primary">yjjG</name>
    <name evidence="5" type="ORF">BN997_02396</name>
</gene>
<dbReference type="NCBIfam" id="TIGR01549">
    <property type="entry name" value="HAD-SF-IA-v1"/>
    <property type="match status" value="1"/>
</dbReference>
<dbReference type="Gene3D" id="3.40.50.1000">
    <property type="entry name" value="HAD superfamily/HAD-like"/>
    <property type="match status" value="1"/>
</dbReference>
<dbReference type="PRINTS" id="PR00413">
    <property type="entry name" value="HADHALOGNASE"/>
</dbReference>
<dbReference type="Gene3D" id="1.20.120.710">
    <property type="entry name" value="Haloacid dehalogenase hydrolase-like domain"/>
    <property type="match status" value="1"/>
</dbReference>
<dbReference type="EMBL" id="CDGG01000001">
    <property type="protein sequence ID" value="CEI82528.1"/>
    <property type="molecule type" value="Genomic_DNA"/>
</dbReference>
<keyword evidence="3" id="KW-0378">Hydrolase</keyword>
<protein>
    <submittedName>
        <fullName evidence="5">Pyrimidine 5'-nucleotidase YjjG</fullName>
    </submittedName>
</protein>
<dbReference type="PANTHER" id="PTHR46470">
    <property type="entry name" value="N-ACYLNEURAMINATE-9-PHOSPHATASE"/>
    <property type="match status" value="1"/>
</dbReference>
<evidence type="ECO:0000256" key="2">
    <source>
        <dbReference type="ARBA" id="ARBA00022723"/>
    </source>
</evidence>
<dbReference type="InterPro" id="IPR036412">
    <property type="entry name" value="HAD-like_sf"/>
</dbReference>
<dbReference type="SFLD" id="SFLDG01129">
    <property type="entry name" value="C1.5:_HAD__Beta-PGM__Phosphata"/>
    <property type="match status" value="1"/>
</dbReference>
<dbReference type="Pfam" id="PF13419">
    <property type="entry name" value="HAD_2"/>
    <property type="match status" value="1"/>
</dbReference>
<dbReference type="SFLD" id="SFLDS00003">
    <property type="entry name" value="Haloacid_Dehalogenase"/>
    <property type="match status" value="1"/>
</dbReference>
<proteinExistence type="predicted"/>
<dbReference type="InterPro" id="IPR051400">
    <property type="entry name" value="HAD-like_hydrolase"/>
</dbReference>
<evidence type="ECO:0000313" key="5">
    <source>
        <dbReference type="EMBL" id="CEI82528.1"/>
    </source>
</evidence>
<keyword evidence="6" id="KW-1185">Reference proteome</keyword>
<accession>A0A0A1MHG1</accession>
<comment type="cofactor">
    <cofactor evidence="1">
        <name>Mg(2+)</name>
        <dbReference type="ChEBI" id="CHEBI:18420"/>
    </cofactor>
</comment>
<name>A0A0A1MHG1_9BACI</name>
<dbReference type="InterPro" id="IPR006439">
    <property type="entry name" value="HAD-SF_hydro_IA"/>
</dbReference>
<dbReference type="RefSeq" id="WP_042532423.1">
    <property type="nucleotide sequence ID" value="NZ_CAXOIH010000005.1"/>
</dbReference>
<dbReference type="NCBIfam" id="TIGR01509">
    <property type="entry name" value="HAD-SF-IA-v3"/>
    <property type="match status" value="1"/>
</dbReference>
<keyword evidence="2" id="KW-0479">Metal-binding</keyword>
<dbReference type="InterPro" id="IPR006549">
    <property type="entry name" value="HAD-SF_hydro_IIIA"/>
</dbReference>
<dbReference type="InterPro" id="IPR023214">
    <property type="entry name" value="HAD_sf"/>
</dbReference>
<dbReference type="NCBIfam" id="TIGR01662">
    <property type="entry name" value="HAD-SF-IIIA"/>
    <property type="match status" value="1"/>
</dbReference>
<evidence type="ECO:0000256" key="1">
    <source>
        <dbReference type="ARBA" id="ARBA00001946"/>
    </source>
</evidence>
<evidence type="ECO:0000313" key="6">
    <source>
        <dbReference type="Proteomes" id="UP000040453"/>
    </source>
</evidence>
<dbReference type="GO" id="GO:0044281">
    <property type="term" value="P:small molecule metabolic process"/>
    <property type="evidence" value="ECO:0007669"/>
    <property type="project" value="UniProtKB-ARBA"/>
</dbReference>
<evidence type="ECO:0000256" key="3">
    <source>
        <dbReference type="ARBA" id="ARBA00022801"/>
    </source>
</evidence>
<evidence type="ECO:0000256" key="4">
    <source>
        <dbReference type="ARBA" id="ARBA00022842"/>
    </source>
</evidence>
<dbReference type="PANTHER" id="PTHR46470:SF2">
    <property type="entry name" value="GLYCERALDEHYDE 3-PHOSPHATE PHOSPHATASE"/>
    <property type="match status" value="1"/>
</dbReference>
<dbReference type="GO" id="GO:0046872">
    <property type="term" value="F:metal ion binding"/>
    <property type="evidence" value="ECO:0007669"/>
    <property type="project" value="UniProtKB-KW"/>
</dbReference>
<dbReference type="SUPFAM" id="SSF56784">
    <property type="entry name" value="HAD-like"/>
    <property type="match status" value="1"/>
</dbReference>
<dbReference type="AlphaFoldDB" id="A0A0A1MHG1"/>
<reference evidence="5 6" key="1">
    <citation type="submission" date="2014-11" db="EMBL/GenBank/DDBJ databases">
        <authorList>
            <person name="Urmite Genomes Urmite Genomes"/>
        </authorList>
    </citation>
    <scope>NUCLEOTIDE SEQUENCE [LARGE SCALE GENOMIC DNA]</scope>
    <source>
        <strain evidence="5 6">Oc5</strain>
    </source>
</reference>
<dbReference type="OrthoDB" id="25198at2"/>
<organism evidence="5 6">
    <name type="scientific">Oceanobacillus oncorhynchi</name>
    <dbReference type="NCBI Taxonomy" id="545501"/>
    <lineage>
        <taxon>Bacteria</taxon>
        <taxon>Bacillati</taxon>
        <taxon>Bacillota</taxon>
        <taxon>Bacilli</taxon>
        <taxon>Bacillales</taxon>
        <taxon>Bacillaceae</taxon>
        <taxon>Oceanobacillus</taxon>
    </lineage>
</organism>
<sequence>MDTIIFDMDDTLYDQAATFRKTCKKMLNVALSEAELNHLYLLSRKHSDALFDDQVAGKITMEEMHIRRIKDACAEIGIQITAEQALEFQDSYVQEQGKIELFDEVVELLDYLSASQKQLAVMTNGAEGHQAMKIKQLKLNKWIPEERLFISETIGHAKPSTAAFQFMEDKLGLKKENTVYVGDSFANDIVGAKQAGWHAVWMNHRQREEPEGRIKADKTVTSAAELYTFFREETLST</sequence>
<dbReference type="STRING" id="545501.BN997_02396"/>
<dbReference type="GO" id="GO:0016791">
    <property type="term" value="F:phosphatase activity"/>
    <property type="evidence" value="ECO:0007669"/>
    <property type="project" value="TreeGrafter"/>
</dbReference>
<dbReference type="Proteomes" id="UP000040453">
    <property type="component" value="Unassembled WGS sequence"/>
</dbReference>